<dbReference type="OrthoDB" id="4078936at2759"/>
<keyword evidence="1" id="KW-0812">Transmembrane</keyword>
<sequence>MFVSKRSFLVHSKPAFIPQLILNNYRNQLHFHNSSYLRSKYDPQNILEEDFDPLPKSSAYKRPDETITVRSVISGMPKRLDPKYRVGYSPLYIGPDSKYIAASKRFSITFSILGIYLSWLIDSSLYFSKDISVISSLIAILPLPILNYYFSSYVTRVFRVYDKSKGPVQKFEDLVNDEKLVLEKINWSGKKTFNNLVHLENLKILNARSGWVSWEYTDPESNIKQYYYVADDIGGIKMDRIWGIIENNSNIDNGRFMDNSIILNQKDNNSRDNGN</sequence>
<evidence type="ECO:0000313" key="2">
    <source>
        <dbReference type="EMBL" id="ODV64458.1"/>
    </source>
</evidence>
<name>A0A1D2VSA1_9ASCO</name>
<feature type="transmembrane region" description="Helical" evidence="1">
    <location>
        <begin position="133"/>
        <end position="150"/>
    </location>
</feature>
<dbReference type="GeneID" id="30966181"/>
<dbReference type="EMBL" id="KV454475">
    <property type="protein sequence ID" value="ODV64458.1"/>
    <property type="molecule type" value="Genomic_DNA"/>
</dbReference>
<dbReference type="InParanoid" id="A0A1D2VSA1"/>
<keyword evidence="3" id="KW-1185">Reference proteome</keyword>
<dbReference type="RefSeq" id="XP_020050765.1">
    <property type="nucleotide sequence ID" value="XM_020192545.1"/>
</dbReference>
<feature type="transmembrane region" description="Helical" evidence="1">
    <location>
        <begin position="106"/>
        <end position="127"/>
    </location>
</feature>
<keyword evidence="1" id="KW-1133">Transmembrane helix</keyword>
<proteinExistence type="predicted"/>
<dbReference type="AlphaFoldDB" id="A0A1D2VSA1"/>
<dbReference type="Proteomes" id="UP000095038">
    <property type="component" value="Unassembled WGS sequence"/>
</dbReference>
<gene>
    <name evidence="2" type="ORF">ASCRUDRAFT_74078</name>
</gene>
<protein>
    <submittedName>
        <fullName evidence="2">Uncharacterized protein</fullName>
    </submittedName>
</protein>
<evidence type="ECO:0000313" key="3">
    <source>
        <dbReference type="Proteomes" id="UP000095038"/>
    </source>
</evidence>
<keyword evidence="1" id="KW-0472">Membrane</keyword>
<organism evidence="2 3">
    <name type="scientific">Ascoidea rubescens DSM 1968</name>
    <dbReference type="NCBI Taxonomy" id="1344418"/>
    <lineage>
        <taxon>Eukaryota</taxon>
        <taxon>Fungi</taxon>
        <taxon>Dikarya</taxon>
        <taxon>Ascomycota</taxon>
        <taxon>Saccharomycotina</taxon>
        <taxon>Saccharomycetes</taxon>
        <taxon>Ascoideaceae</taxon>
        <taxon>Ascoidea</taxon>
    </lineage>
</organism>
<accession>A0A1D2VSA1</accession>
<evidence type="ECO:0000256" key="1">
    <source>
        <dbReference type="SAM" id="Phobius"/>
    </source>
</evidence>
<reference evidence="3" key="1">
    <citation type="submission" date="2016-05" db="EMBL/GenBank/DDBJ databases">
        <title>Comparative genomics of biotechnologically important yeasts.</title>
        <authorList>
            <consortium name="DOE Joint Genome Institute"/>
            <person name="Riley R."/>
            <person name="Haridas S."/>
            <person name="Wolfe K.H."/>
            <person name="Lopes M.R."/>
            <person name="Hittinger C.T."/>
            <person name="Goker M."/>
            <person name="Salamov A."/>
            <person name="Wisecaver J."/>
            <person name="Long T.M."/>
            <person name="Aerts A.L."/>
            <person name="Barry K."/>
            <person name="Choi C."/>
            <person name="Clum A."/>
            <person name="Coughlan A.Y."/>
            <person name="Deshpande S."/>
            <person name="Douglass A.P."/>
            <person name="Hanson S.J."/>
            <person name="Klenk H.-P."/>
            <person name="Labutti K."/>
            <person name="Lapidus A."/>
            <person name="Lindquist E."/>
            <person name="Lipzen A."/>
            <person name="Meier-Kolthoff J.P."/>
            <person name="Ohm R.A."/>
            <person name="Otillar R.P."/>
            <person name="Pangilinan J."/>
            <person name="Peng Y."/>
            <person name="Rokas A."/>
            <person name="Rosa C.A."/>
            <person name="Scheuner C."/>
            <person name="Sibirny A.A."/>
            <person name="Slot J.C."/>
            <person name="Stielow J.B."/>
            <person name="Sun H."/>
            <person name="Kurtzman C.P."/>
            <person name="Blackwell M."/>
            <person name="Grigoriev I.V."/>
            <person name="Jeffries T.W."/>
        </authorList>
    </citation>
    <scope>NUCLEOTIDE SEQUENCE [LARGE SCALE GENOMIC DNA]</scope>
    <source>
        <strain evidence="3">DSM 1968</strain>
    </source>
</reference>